<keyword evidence="4" id="KW-1185">Reference proteome</keyword>
<feature type="compositionally biased region" description="Polar residues" evidence="1">
    <location>
        <begin position="88"/>
        <end position="98"/>
    </location>
</feature>
<dbReference type="EMBL" id="JACIBX010000002">
    <property type="protein sequence ID" value="MBB3711205.1"/>
    <property type="molecule type" value="Genomic_DNA"/>
</dbReference>
<name>A0ABR6HKX1_9RHOB</name>
<comment type="caution">
    <text evidence="3">The sequence shown here is derived from an EMBL/GenBank/DDBJ whole genome shotgun (WGS) entry which is preliminary data.</text>
</comment>
<accession>A0ABR6HKX1</accession>
<feature type="signal peptide" evidence="2">
    <location>
        <begin position="1"/>
        <end position="21"/>
    </location>
</feature>
<protein>
    <submittedName>
        <fullName evidence="3">Uncharacterized protein</fullName>
    </submittedName>
</protein>
<evidence type="ECO:0000313" key="4">
    <source>
        <dbReference type="Proteomes" id="UP000576152"/>
    </source>
</evidence>
<feature type="chain" id="PRO_5045555982" evidence="2">
    <location>
        <begin position="22"/>
        <end position="193"/>
    </location>
</feature>
<keyword evidence="2" id="KW-0732">Signal</keyword>
<proteinExistence type="predicted"/>
<gene>
    <name evidence="3" type="ORF">FHS00_000767</name>
</gene>
<dbReference type="Proteomes" id="UP000576152">
    <property type="component" value="Unassembled WGS sequence"/>
</dbReference>
<evidence type="ECO:0000256" key="2">
    <source>
        <dbReference type="SAM" id="SignalP"/>
    </source>
</evidence>
<evidence type="ECO:0000256" key="1">
    <source>
        <dbReference type="SAM" id="MobiDB-lite"/>
    </source>
</evidence>
<organism evidence="3 4">
    <name type="scientific">Limimaricola variabilis</name>
    <dbReference type="NCBI Taxonomy" id="1492771"/>
    <lineage>
        <taxon>Bacteria</taxon>
        <taxon>Pseudomonadati</taxon>
        <taxon>Pseudomonadota</taxon>
        <taxon>Alphaproteobacteria</taxon>
        <taxon>Rhodobacterales</taxon>
        <taxon>Paracoccaceae</taxon>
        <taxon>Limimaricola</taxon>
    </lineage>
</organism>
<feature type="region of interest" description="Disordered" evidence="1">
    <location>
        <begin position="78"/>
        <end position="99"/>
    </location>
</feature>
<sequence>MKSKTLVAATALSIAASGAFAQGQEGLVNVSVDDNTVQVPVDVAANVCNIDANVLATDFVGTEDSACTIDQSTAAKNGIKTGKGNSGHMENTASNGKSGKQEGLVNLSLDGNTIQAPVAVAANLCDLDVNLISKKFQGKDKTACEITQEQAAENGLDTSGLSDSDMTDATDTVEDTVDTATDTVTDTVDSATN</sequence>
<evidence type="ECO:0000313" key="3">
    <source>
        <dbReference type="EMBL" id="MBB3711205.1"/>
    </source>
</evidence>
<reference evidence="3 4" key="1">
    <citation type="submission" date="2020-08" db="EMBL/GenBank/DDBJ databases">
        <title>Genomic Encyclopedia of Type Strains, Phase III (KMG-III): the genomes of soil and plant-associated and newly described type strains.</title>
        <authorList>
            <person name="Whitman W."/>
        </authorList>
    </citation>
    <scope>NUCLEOTIDE SEQUENCE [LARGE SCALE GENOMIC DNA]</scope>
    <source>
        <strain evidence="3 4">CECT 8572</strain>
    </source>
</reference>